<sequence>MQPVTSDLQVVVVGGGSVGLLYAARLALAGQSVAVVTRSSIQANQLMEQGLWLQSLDGKKTKVTVPAQPIEAGLPTGNLYLLTVKQPDLPALLPALAGLNRSARVIALQNGMGHQELLAEVLADTQCFFAIHTEGARRHSATEVEHTGTGTLRVGPWQESNSKDPVIAAFVDWASAAGIAAIYEKAMEPHAWKKLLANALINPLTALFEIPNGALLDNPYTQGLMRDLFEEAAQVAAFAGQKIGEADWQEIVAICRSTSRNLSSMLQDVKRHRPTEVQSINGYLVKLGKQAGIPTPLHETLLRVILLKSGMGIGKEGRRQ</sequence>
<comment type="similarity">
    <text evidence="3 11">Belongs to the ketopantoate reductase family.</text>
</comment>
<dbReference type="RefSeq" id="WP_122906093.1">
    <property type="nucleotide sequence ID" value="NZ_RHHS01000044.1"/>
</dbReference>
<dbReference type="InterPro" id="IPR013332">
    <property type="entry name" value="KPR_N"/>
</dbReference>
<evidence type="ECO:0000256" key="4">
    <source>
        <dbReference type="ARBA" id="ARBA00013014"/>
    </source>
</evidence>
<feature type="domain" description="Ketopantoate reductase C-terminal" evidence="13">
    <location>
        <begin position="189"/>
        <end position="305"/>
    </location>
</feature>
<evidence type="ECO:0000313" key="15">
    <source>
        <dbReference type="Proteomes" id="UP000268829"/>
    </source>
</evidence>
<evidence type="ECO:0000256" key="7">
    <source>
        <dbReference type="ARBA" id="ARBA00022857"/>
    </source>
</evidence>
<dbReference type="InterPro" id="IPR013328">
    <property type="entry name" value="6PGD_dom2"/>
</dbReference>
<evidence type="ECO:0000256" key="9">
    <source>
        <dbReference type="ARBA" id="ARBA00032024"/>
    </source>
</evidence>
<dbReference type="GO" id="GO:0050661">
    <property type="term" value="F:NADP binding"/>
    <property type="evidence" value="ECO:0007669"/>
    <property type="project" value="TreeGrafter"/>
</dbReference>
<dbReference type="GO" id="GO:0015940">
    <property type="term" value="P:pantothenate biosynthetic process"/>
    <property type="evidence" value="ECO:0007669"/>
    <property type="project" value="UniProtKB-UniPathway"/>
</dbReference>
<evidence type="ECO:0000256" key="5">
    <source>
        <dbReference type="ARBA" id="ARBA00019465"/>
    </source>
</evidence>
<comment type="pathway">
    <text evidence="2 11">Cofactor biosynthesis; (R)-pantothenate biosynthesis; (R)-pantoate from 3-methyl-2-oxobutanoate: step 2/2.</text>
</comment>
<dbReference type="SUPFAM" id="SSF51735">
    <property type="entry name" value="NAD(P)-binding Rossmann-fold domains"/>
    <property type="match status" value="1"/>
</dbReference>
<evidence type="ECO:0000256" key="10">
    <source>
        <dbReference type="ARBA" id="ARBA00048793"/>
    </source>
</evidence>
<dbReference type="EC" id="1.1.1.169" evidence="4 11"/>
<dbReference type="UniPathway" id="UPA00028">
    <property type="reaction ID" value="UER00004"/>
</dbReference>
<comment type="caution">
    <text evidence="14">The sequence shown here is derived from an EMBL/GenBank/DDBJ whole genome shotgun (WGS) entry which is preliminary data.</text>
</comment>
<dbReference type="GO" id="GO:0008677">
    <property type="term" value="F:2-dehydropantoate 2-reductase activity"/>
    <property type="evidence" value="ECO:0007669"/>
    <property type="project" value="UniProtKB-EC"/>
</dbReference>
<comment type="catalytic activity">
    <reaction evidence="10 11">
        <text>(R)-pantoate + NADP(+) = 2-dehydropantoate + NADPH + H(+)</text>
        <dbReference type="Rhea" id="RHEA:16233"/>
        <dbReference type="ChEBI" id="CHEBI:11561"/>
        <dbReference type="ChEBI" id="CHEBI:15378"/>
        <dbReference type="ChEBI" id="CHEBI:15980"/>
        <dbReference type="ChEBI" id="CHEBI:57783"/>
        <dbReference type="ChEBI" id="CHEBI:58349"/>
        <dbReference type="EC" id="1.1.1.169"/>
    </reaction>
</comment>
<evidence type="ECO:0000256" key="8">
    <source>
        <dbReference type="ARBA" id="ARBA00023002"/>
    </source>
</evidence>
<protein>
    <recommendedName>
        <fullName evidence="5 11">2-dehydropantoate 2-reductase</fullName>
        <ecNumber evidence="4 11">1.1.1.169</ecNumber>
    </recommendedName>
    <alternativeName>
        <fullName evidence="9 11">Ketopantoate reductase</fullName>
    </alternativeName>
</protein>
<dbReference type="PANTHER" id="PTHR43765">
    <property type="entry name" value="2-DEHYDROPANTOATE 2-REDUCTASE-RELATED"/>
    <property type="match status" value="1"/>
</dbReference>
<evidence type="ECO:0000256" key="11">
    <source>
        <dbReference type="RuleBase" id="RU362068"/>
    </source>
</evidence>
<dbReference type="Pfam" id="PF08546">
    <property type="entry name" value="ApbA_C"/>
    <property type="match status" value="1"/>
</dbReference>
<dbReference type="OrthoDB" id="9800163at2"/>
<evidence type="ECO:0000259" key="13">
    <source>
        <dbReference type="Pfam" id="PF08546"/>
    </source>
</evidence>
<reference evidence="14 15" key="1">
    <citation type="submission" date="2018-10" db="EMBL/GenBank/DDBJ databases">
        <title>Phylogenomics of Brevibacillus.</title>
        <authorList>
            <person name="Dunlap C."/>
        </authorList>
    </citation>
    <scope>NUCLEOTIDE SEQUENCE [LARGE SCALE GENOMIC DNA]</scope>
    <source>
        <strain evidence="14 15">DSM 100115</strain>
    </source>
</reference>
<dbReference type="GO" id="GO:0005737">
    <property type="term" value="C:cytoplasm"/>
    <property type="evidence" value="ECO:0007669"/>
    <property type="project" value="TreeGrafter"/>
</dbReference>
<dbReference type="SUPFAM" id="SSF48179">
    <property type="entry name" value="6-phosphogluconate dehydrogenase C-terminal domain-like"/>
    <property type="match status" value="1"/>
</dbReference>
<evidence type="ECO:0000256" key="6">
    <source>
        <dbReference type="ARBA" id="ARBA00022655"/>
    </source>
</evidence>
<dbReference type="Proteomes" id="UP000268829">
    <property type="component" value="Unassembled WGS sequence"/>
</dbReference>
<dbReference type="InterPro" id="IPR008927">
    <property type="entry name" value="6-PGluconate_DH-like_C_sf"/>
</dbReference>
<dbReference type="Gene3D" id="1.10.1040.10">
    <property type="entry name" value="N-(1-d-carboxylethyl)-l-norvaline Dehydrogenase, domain 2"/>
    <property type="match status" value="1"/>
</dbReference>
<evidence type="ECO:0000256" key="3">
    <source>
        <dbReference type="ARBA" id="ARBA00007870"/>
    </source>
</evidence>
<accession>A0A3M8ASL3</accession>
<dbReference type="PANTHER" id="PTHR43765:SF2">
    <property type="entry name" value="2-DEHYDROPANTOATE 2-REDUCTASE"/>
    <property type="match status" value="1"/>
</dbReference>
<proteinExistence type="inferred from homology"/>
<dbReference type="Gene3D" id="3.40.50.720">
    <property type="entry name" value="NAD(P)-binding Rossmann-like Domain"/>
    <property type="match status" value="1"/>
</dbReference>
<dbReference type="EMBL" id="RHHS01000044">
    <property type="protein sequence ID" value="RNB53993.1"/>
    <property type="molecule type" value="Genomic_DNA"/>
</dbReference>
<organism evidence="14 15">
    <name type="scientific">Brevibacillus gelatini</name>
    <dbReference type="NCBI Taxonomy" id="1655277"/>
    <lineage>
        <taxon>Bacteria</taxon>
        <taxon>Bacillati</taxon>
        <taxon>Bacillota</taxon>
        <taxon>Bacilli</taxon>
        <taxon>Bacillales</taxon>
        <taxon>Paenibacillaceae</taxon>
        <taxon>Brevibacillus</taxon>
    </lineage>
</organism>
<dbReference type="FunFam" id="1.10.1040.10:FF:000017">
    <property type="entry name" value="2-dehydropantoate 2-reductase"/>
    <property type="match status" value="1"/>
</dbReference>
<gene>
    <name evidence="14" type="ORF">EDM57_18110</name>
</gene>
<dbReference type="InterPro" id="IPR003710">
    <property type="entry name" value="ApbA"/>
</dbReference>
<dbReference type="AlphaFoldDB" id="A0A3M8ASL3"/>
<dbReference type="Pfam" id="PF02558">
    <property type="entry name" value="ApbA"/>
    <property type="match status" value="1"/>
</dbReference>
<dbReference type="InterPro" id="IPR036291">
    <property type="entry name" value="NAD(P)-bd_dom_sf"/>
</dbReference>
<evidence type="ECO:0000313" key="14">
    <source>
        <dbReference type="EMBL" id="RNB53993.1"/>
    </source>
</evidence>
<keyword evidence="7 11" id="KW-0521">NADP</keyword>
<keyword evidence="6 11" id="KW-0566">Pantothenate biosynthesis</keyword>
<name>A0A3M8ASL3_9BACL</name>
<dbReference type="NCBIfam" id="TIGR00745">
    <property type="entry name" value="apbA_panE"/>
    <property type="match status" value="1"/>
</dbReference>
<dbReference type="InterPro" id="IPR013752">
    <property type="entry name" value="KPA_reductase"/>
</dbReference>
<keyword evidence="15" id="KW-1185">Reference proteome</keyword>
<dbReference type="InterPro" id="IPR050838">
    <property type="entry name" value="Ketopantoate_reductase"/>
</dbReference>
<evidence type="ECO:0000256" key="2">
    <source>
        <dbReference type="ARBA" id="ARBA00004994"/>
    </source>
</evidence>
<evidence type="ECO:0000259" key="12">
    <source>
        <dbReference type="Pfam" id="PF02558"/>
    </source>
</evidence>
<evidence type="ECO:0000256" key="1">
    <source>
        <dbReference type="ARBA" id="ARBA00002919"/>
    </source>
</evidence>
<comment type="function">
    <text evidence="1 11">Catalyzes the NADPH-dependent reduction of ketopantoate into pantoic acid.</text>
</comment>
<keyword evidence="8 11" id="KW-0560">Oxidoreductase</keyword>
<feature type="domain" description="Ketopantoate reductase N-terminal" evidence="12">
    <location>
        <begin position="10"/>
        <end position="158"/>
    </location>
</feature>